<dbReference type="EMBL" id="MCGO01000042">
    <property type="protein sequence ID" value="ORY38803.1"/>
    <property type="molecule type" value="Genomic_DNA"/>
</dbReference>
<keyword evidence="4" id="KW-0547">Nucleotide-binding</keyword>
<keyword evidence="6" id="KW-0067">ATP-binding</keyword>
<comment type="catalytic activity">
    <reaction evidence="8">
        <text>L-seryl-[protein] + ATP = O-phospho-L-seryl-[protein] + ADP + H(+)</text>
        <dbReference type="Rhea" id="RHEA:17989"/>
        <dbReference type="Rhea" id="RHEA-COMP:9863"/>
        <dbReference type="Rhea" id="RHEA-COMP:11604"/>
        <dbReference type="ChEBI" id="CHEBI:15378"/>
        <dbReference type="ChEBI" id="CHEBI:29999"/>
        <dbReference type="ChEBI" id="CHEBI:30616"/>
        <dbReference type="ChEBI" id="CHEBI:83421"/>
        <dbReference type="ChEBI" id="CHEBI:456216"/>
        <dbReference type="EC" id="2.7.11.1"/>
    </reaction>
</comment>
<dbReference type="GO" id="GO:0005524">
    <property type="term" value="F:ATP binding"/>
    <property type="evidence" value="ECO:0007669"/>
    <property type="project" value="UniProtKB-KW"/>
</dbReference>
<dbReference type="CDD" id="cd12121">
    <property type="entry name" value="MARK_C_like"/>
    <property type="match status" value="1"/>
</dbReference>
<evidence type="ECO:0000256" key="4">
    <source>
        <dbReference type="ARBA" id="ARBA00022741"/>
    </source>
</evidence>
<reference evidence="10 11" key="1">
    <citation type="submission" date="2016-07" db="EMBL/GenBank/DDBJ databases">
        <title>Pervasive Adenine N6-methylation of Active Genes in Fungi.</title>
        <authorList>
            <consortium name="DOE Joint Genome Institute"/>
            <person name="Mondo S.J."/>
            <person name="Dannebaum R.O."/>
            <person name="Kuo R.C."/>
            <person name="Labutti K."/>
            <person name="Haridas S."/>
            <person name="Kuo A."/>
            <person name="Salamov A."/>
            <person name="Ahrendt S.R."/>
            <person name="Lipzen A."/>
            <person name="Sullivan W."/>
            <person name="Andreopoulos W.B."/>
            <person name="Clum A."/>
            <person name="Lindquist E."/>
            <person name="Daum C."/>
            <person name="Ramamoorthy G.K."/>
            <person name="Gryganskyi A."/>
            <person name="Culley D."/>
            <person name="Magnuson J.K."/>
            <person name="James T.Y."/>
            <person name="O'Malley M.A."/>
            <person name="Stajich J.E."/>
            <person name="Spatafora J.W."/>
            <person name="Visel A."/>
            <person name="Grigoriev I.V."/>
        </authorList>
    </citation>
    <scope>NUCLEOTIDE SEQUENCE [LARGE SCALE GENOMIC DNA]</scope>
    <source>
        <strain evidence="10 11">JEL800</strain>
    </source>
</reference>
<feature type="non-terminal residue" evidence="10">
    <location>
        <position position="91"/>
    </location>
</feature>
<dbReference type="OrthoDB" id="193931at2759"/>
<evidence type="ECO:0000256" key="5">
    <source>
        <dbReference type="ARBA" id="ARBA00022777"/>
    </source>
</evidence>
<evidence type="ECO:0000256" key="6">
    <source>
        <dbReference type="ARBA" id="ARBA00022840"/>
    </source>
</evidence>
<proteinExistence type="predicted"/>
<keyword evidence="11" id="KW-1185">Reference proteome</keyword>
<dbReference type="STRING" id="329046.A0A1Y2BVN8"/>
<organism evidence="10 11">
    <name type="scientific">Rhizoclosmatium globosum</name>
    <dbReference type="NCBI Taxonomy" id="329046"/>
    <lineage>
        <taxon>Eukaryota</taxon>
        <taxon>Fungi</taxon>
        <taxon>Fungi incertae sedis</taxon>
        <taxon>Chytridiomycota</taxon>
        <taxon>Chytridiomycota incertae sedis</taxon>
        <taxon>Chytridiomycetes</taxon>
        <taxon>Chytridiales</taxon>
        <taxon>Chytriomycetaceae</taxon>
        <taxon>Rhizoclosmatium</taxon>
    </lineage>
</organism>
<feature type="domain" description="KA1" evidence="9">
    <location>
        <begin position="42"/>
        <end position="91"/>
    </location>
</feature>
<dbReference type="InterPro" id="IPR028375">
    <property type="entry name" value="KA1/Ssp2_C"/>
</dbReference>
<dbReference type="EC" id="2.7.11.1" evidence="1"/>
<protein>
    <recommendedName>
        <fullName evidence="1">non-specific serine/threonine protein kinase</fullName>
        <ecNumber evidence="1">2.7.11.1</ecNumber>
    </recommendedName>
</protein>
<dbReference type="PROSITE" id="PS50032">
    <property type="entry name" value="KA1"/>
    <property type="match status" value="1"/>
</dbReference>
<sequence>RTLRFTFSAGTTSSKDPDTLIEELIRVLKSENIKYEINSYMATCRFEDVEFEIEICKLPRLNLNGLRFKRMSGNSWTYKNLLTTVIEKLQL</sequence>
<dbReference type="GO" id="GO:0004674">
    <property type="term" value="F:protein serine/threonine kinase activity"/>
    <property type="evidence" value="ECO:0007669"/>
    <property type="project" value="UniProtKB-KW"/>
</dbReference>
<dbReference type="Gene3D" id="3.30.310.80">
    <property type="entry name" value="Kinase associated domain 1, KA1"/>
    <property type="match status" value="1"/>
</dbReference>
<dbReference type="SUPFAM" id="SSF103243">
    <property type="entry name" value="KA1-like"/>
    <property type="match status" value="1"/>
</dbReference>
<dbReference type="Proteomes" id="UP000193642">
    <property type="component" value="Unassembled WGS sequence"/>
</dbReference>
<gene>
    <name evidence="10" type="ORF">BCR33DRAFT_649707</name>
</gene>
<evidence type="ECO:0000256" key="7">
    <source>
        <dbReference type="ARBA" id="ARBA00047899"/>
    </source>
</evidence>
<comment type="catalytic activity">
    <reaction evidence="7">
        <text>L-threonyl-[protein] + ATP = O-phospho-L-threonyl-[protein] + ADP + H(+)</text>
        <dbReference type="Rhea" id="RHEA:46608"/>
        <dbReference type="Rhea" id="RHEA-COMP:11060"/>
        <dbReference type="Rhea" id="RHEA-COMP:11605"/>
        <dbReference type="ChEBI" id="CHEBI:15378"/>
        <dbReference type="ChEBI" id="CHEBI:30013"/>
        <dbReference type="ChEBI" id="CHEBI:30616"/>
        <dbReference type="ChEBI" id="CHEBI:61977"/>
        <dbReference type="ChEBI" id="CHEBI:456216"/>
        <dbReference type="EC" id="2.7.11.1"/>
    </reaction>
</comment>
<evidence type="ECO:0000256" key="3">
    <source>
        <dbReference type="ARBA" id="ARBA00022679"/>
    </source>
</evidence>
<dbReference type="Pfam" id="PF02149">
    <property type="entry name" value="KA1"/>
    <property type="match status" value="1"/>
</dbReference>
<evidence type="ECO:0000313" key="10">
    <source>
        <dbReference type="EMBL" id="ORY38803.1"/>
    </source>
</evidence>
<keyword evidence="3" id="KW-0808">Transferase</keyword>
<evidence type="ECO:0000256" key="1">
    <source>
        <dbReference type="ARBA" id="ARBA00012513"/>
    </source>
</evidence>
<evidence type="ECO:0000313" key="11">
    <source>
        <dbReference type="Proteomes" id="UP000193642"/>
    </source>
</evidence>
<comment type="caution">
    <text evidence="10">The sequence shown here is derived from an EMBL/GenBank/DDBJ whole genome shotgun (WGS) entry which is preliminary data.</text>
</comment>
<keyword evidence="2" id="KW-0723">Serine/threonine-protein kinase</keyword>
<name>A0A1Y2BVN8_9FUNG</name>
<evidence type="ECO:0000256" key="8">
    <source>
        <dbReference type="ARBA" id="ARBA00048679"/>
    </source>
</evidence>
<dbReference type="FunFam" id="3.30.310.80:FF:000011">
    <property type="entry name" value="Non-specific serine/threonine protein kinase"/>
    <property type="match status" value="1"/>
</dbReference>
<keyword evidence="5 10" id="KW-0418">Kinase</keyword>
<evidence type="ECO:0000256" key="2">
    <source>
        <dbReference type="ARBA" id="ARBA00022527"/>
    </source>
</evidence>
<accession>A0A1Y2BVN8</accession>
<feature type="non-terminal residue" evidence="10">
    <location>
        <position position="1"/>
    </location>
</feature>
<dbReference type="AlphaFoldDB" id="A0A1Y2BVN8"/>
<dbReference type="InterPro" id="IPR001772">
    <property type="entry name" value="KA1_dom"/>
</dbReference>
<evidence type="ECO:0000259" key="9">
    <source>
        <dbReference type="PROSITE" id="PS50032"/>
    </source>
</evidence>